<gene>
    <name evidence="1" type="ORF">SCUCBS95973_001004</name>
</gene>
<dbReference type="EMBL" id="CAWUHB010000003">
    <property type="protein sequence ID" value="CAK7211066.1"/>
    <property type="molecule type" value="Genomic_DNA"/>
</dbReference>
<dbReference type="Proteomes" id="UP001642405">
    <property type="component" value="Unassembled WGS sequence"/>
</dbReference>
<dbReference type="PANTHER" id="PTHR36448">
    <property type="entry name" value="BLR7373 PROTEIN"/>
    <property type="match status" value="1"/>
</dbReference>
<dbReference type="InterPro" id="IPR047121">
    <property type="entry name" value="YjiB-like"/>
</dbReference>
<accession>A0ABP0AUX7</accession>
<dbReference type="InterPro" id="IPR011051">
    <property type="entry name" value="RmlC_Cupin_sf"/>
</dbReference>
<keyword evidence="2" id="KW-1185">Reference proteome</keyword>
<dbReference type="InterPro" id="IPR014710">
    <property type="entry name" value="RmlC-like_jellyroll"/>
</dbReference>
<evidence type="ECO:0000313" key="2">
    <source>
        <dbReference type="Proteomes" id="UP001642405"/>
    </source>
</evidence>
<evidence type="ECO:0000313" key="1">
    <source>
        <dbReference type="EMBL" id="CAK7211066.1"/>
    </source>
</evidence>
<proteinExistence type="predicted"/>
<name>A0ABP0AUX7_9PEZI</name>
<dbReference type="CDD" id="cd02219">
    <property type="entry name" value="cupin_YjlB-like"/>
    <property type="match status" value="1"/>
</dbReference>
<dbReference type="PANTHER" id="PTHR36448:SF2">
    <property type="entry name" value="CUPIN TYPE-1 DOMAIN-CONTAINING PROTEIN"/>
    <property type="match status" value="1"/>
</dbReference>
<organism evidence="1 2">
    <name type="scientific">Sporothrix curviconia</name>
    <dbReference type="NCBI Taxonomy" id="1260050"/>
    <lineage>
        <taxon>Eukaryota</taxon>
        <taxon>Fungi</taxon>
        <taxon>Dikarya</taxon>
        <taxon>Ascomycota</taxon>
        <taxon>Pezizomycotina</taxon>
        <taxon>Sordariomycetes</taxon>
        <taxon>Sordariomycetidae</taxon>
        <taxon>Ophiostomatales</taxon>
        <taxon>Ophiostomataceae</taxon>
        <taxon>Sporothrix</taxon>
    </lineage>
</organism>
<reference evidence="1 2" key="1">
    <citation type="submission" date="2024-01" db="EMBL/GenBank/DDBJ databases">
        <authorList>
            <person name="Allen C."/>
            <person name="Tagirdzhanova G."/>
        </authorList>
    </citation>
    <scope>NUCLEOTIDE SEQUENCE [LARGE SCALE GENOMIC DNA]</scope>
</reference>
<sequence>MVWEPETYYLKRNQHAPNNAFPVLVYRQCLPLPASEEKTTAFLEAHAWERKGTWGHIGVRHFHPNVHECYGVIAGESTMLVGCGSDDADGTGQEIELLVGDVIVLPAGTGHCNLQSTKDYLYVGVYPAGGPMYRAELGKEGADVATLRQEVDNVPLPAEDPVTGKDGALLKLWVRPDSAASM</sequence>
<protein>
    <recommendedName>
        <fullName evidence="3">Cupin type-1 domain-containing protein</fullName>
    </recommendedName>
</protein>
<comment type="caution">
    <text evidence="1">The sequence shown here is derived from an EMBL/GenBank/DDBJ whole genome shotgun (WGS) entry which is preliminary data.</text>
</comment>
<evidence type="ECO:0008006" key="3">
    <source>
        <dbReference type="Google" id="ProtNLM"/>
    </source>
</evidence>
<dbReference type="SUPFAM" id="SSF51182">
    <property type="entry name" value="RmlC-like cupins"/>
    <property type="match status" value="1"/>
</dbReference>
<dbReference type="Gene3D" id="2.60.120.10">
    <property type="entry name" value="Jelly Rolls"/>
    <property type="match status" value="1"/>
</dbReference>